<protein>
    <submittedName>
        <fullName evidence="3">Iron-sulfur cluster assembly accessory protein</fullName>
    </submittedName>
</protein>
<dbReference type="NCBIfam" id="TIGR00049">
    <property type="entry name" value="iron-sulfur cluster assembly accessory protein"/>
    <property type="match status" value="1"/>
</dbReference>
<dbReference type="GO" id="GO:0016226">
    <property type="term" value="P:iron-sulfur cluster assembly"/>
    <property type="evidence" value="ECO:0007669"/>
    <property type="project" value="InterPro"/>
</dbReference>
<proteinExistence type="inferred from homology"/>
<dbReference type="AlphaFoldDB" id="A0A520M703"/>
<dbReference type="InterPro" id="IPR000361">
    <property type="entry name" value="ATAP_core_dom"/>
</dbReference>
<name>A0A520M703_9GAMM</name>
<evidence type="ECO:0000259" key="2">
    <source>
        <dbReference type="Pfam" id="PF01521"/>
    </source>
</evidence>
<dbReference type="EMBL" id="SHBM01000035">
    <property type="protein sequence ID" value="RZO17012.1"/>
    <property type="molecule type" value="Genomic_DNA"/>
</dbReference>
<dbReference type="GO" id="GO:0051537">
    <property type="term" value="F:2 iron, 2 sulfur cluster binding"/>
    <property type="evidence" value="ECO:0007669"/>
    <property type="project" value="TreeGrafter"/>
</dbReference>
<evidence type="ECO:0000313" key="4">
    <source>
        <dbReference type="Proteomes" id="UP000318359"/>
    </source>
</evidence>
<dbReference type="InterPro" id="IPR035903">
    <property type="entry name" value="HesB-like_dom_sf"/>
</dbReference>
<dbReference type="Pfam" id="PF01521">
    <property type="entry name" value="Fe-S_biosyn"/>
    <property type="match status" value="1"/>
</dbReference>
<sequence>MEIFKPTELNFSDKAIEHFQNTLSRRGNSIGVKIGVKKAGCSGYEYFFDFVDDIDKKDKIFEKNGCKIFVDEESLSFLKGSLVDYIEEGLNKGIRFENPNAKAVCGCGESFTI</sequence>
<dbReference type="InterPro" id="IPR016092">
    <property type="entry name" value="ATAP"/>
</dbReference>
<feature type="domain" description="Core" evidence="2">
    <location>
        <begin position="8"/>
        <end position="109"/>
    </location>
</feature>
<reference evidence="3 4" key="1">
    <citation type="submission" date="2019-02" db="EMBL/GenBank/DDBJ databases">
        <title>Prokaryotic population dynamics and viral predation in marine succession experiment using metagenomics: the confinement effect.</title>
        <authorList>
            <person name="Haro-Moreno J.M."/>
            <person name="Rodriguez-Valera F."/>
            <person name="Lopez-Perez M."/>
        </authorList>
    </citation>
    <scope>NUCLEOTIDE SEQUENCE [LARGE SCALE GENOMIC DNA]</scope>
    <source>
        <strain evidence="3">MED-G167</strain>
    </source>
</reference>
<dbReference type="Gene3D" id="2.60.300.12">
    <property type="entry name" value="HesB-like domain"/>
    <property type="match status" value="1"/>
</dbReference>
<comment type="caution">
    <text evidence="3">The sequence shown here is derived from an EMBL/GenBank/DDBJ whole genome shotgun (WGS) entry which is preliminary data.</text>
</comment>
<dbReference type="GO" id="GO:0005829">
    <property type="term" value="C:cytosol"/>
    <property type="evidence" value="ECO:0007669"/>
    <property type="project" value="TreeGrafter"/>
</dbReference>
<accession>A0A520M703</accession>
<dbReference type="Proteomes" id="UP000318359">
    <property type="component" value="Unassembled WGS sequence"/>
</dbReference>
<dbReference type="PANTHER" id="PTHR10072">
    <property type="entry name" value="IRON-SULFUR CLUSTER ASSEMBLY PROTEIN"/>
    <property type="match status" value="1"/>
</dbReference>
<dbReference type="InterPro" id="IPR050322">
    <property type="entry name" value="Fe-S_cluster_asmbl/transfer"/>
</dbReference>
<evidence type="ECO:0000313" key="3">
    <source>
        <dbReference type="EMBL" id="RZO17012.1"/>
    </source>
</evidence>
<dbReference type="PANTHER" id="PTHR10072:SF41">
    <property type="entry name" value="IRON-SULFUR CLUSTER ASSEMBLY 1 HOMOLOG, MITOCHONDRIAL"/>
    <property type="match status" value="1"/>
</dbReference>
<organism evidence="3 4">
    <name type="scientific">SAR86 cluster bacterium</name>
    <dbReference type="NCBI Taxonomy" id="2030880"/>
    <lineage>
        <taxon>Bacteria</taxon>
        <taxon>Pseudomonadati</taxon>
        <taxon>Pseudomonadota</taxon>
        <taxon>Gammaproteobacteria</taxon>
        <taxon>SAR86 cluster</taxon>
    </lineage>
</organism>
<gene>
    <name evidence="3" type="ORF">EVB00_02525</name>
</gene>
<evidence type="ECO:0000256" key="1">
    <source>
        <dbReference type="ARBA" id="ARBA00006718"/>
    </source>
</evidence>
<comment type="similarity">
    <text evidence="1">Belongs to the HesB/IscA family.</text>
</comment>
<dbReference type="SUPFAM" id="SSF89360">
    <property type="entry name" value="HesB-like domain"/>
    <property type="match status" value="1"/>
</dbReference>